<keyword evidence="6" id="KW-0255">Endonuclease</keyword>
<keyword evidence="4" id="KW-0540">Nuclease</keyword>
<evidence type="ECO:0000313" key="9">
    <source>
        <dbReference type="EMBL" id="CCA21160.1"/>
    </source>
</evidence>
<reference evidence="9" key="2">
    <citation type="submission" date="2011-02" db="EMBL/GenBank/DDBJ databases">
        <authorList>
            <person name="MacLean D."/>
        </authorList>
    </citation>
    <scope>NUCLEOTIDE SEQUENCE</scope>
</reference>
<dbReference type="PANTHER" id="PTHR46018:SF2">
    <property type="entry name" value="ZINC PHOSPHODIESTERASE ELAC PROTEIN 1"/>
    <property type="match status" value="1"/>
</dbReference>
<comment type="subunit">
    <text evidence="2">Homodimer.</text>
</comment>
<evidence type="ECO:0000256" key="6">
    <source>
        <dbReference type="ARBA" id="ARBA00022759"/>
    </source>
</evidence>
<dbReference type="GO" id="GO:0005634">
    <property type="term" value="C:nucleus"/>
    <property type="evidence" value="ECO:0007669"/>
    <property type="project" value="TreeGrafter"/>
</dbReference>
<protein>
    <submittedName>
        <fullName evidence="9">Uncharacterized protein AlNc14C113G6451</fullName>
    </submittedName>
</protein>
<keyword evidence="8" id="KW-0862">Zinc</keyword>
<dbReference type="SUPFAM" id="SSF56281">
    <property type="entry name" value="Metallo-hydrolase/oxidoreductase"/>
    <property type="match status" value="1"/>
</dbReference>
<evidence type="ECO:0000256" key="5">
    <source>
        <dbReference type="ARBA" id="ARBA00022723"/>
    </source>
</evidence>
<reference evidence="9" key="1">
    <citation type="journal article" date="2011" name="PLoS Biol.">
        <title>Gene gain and loss during evolution of obligate parasitism in the white rust pathogen of Arabidopsis thaliana.</title>
        <authorList>
            <person name="Kemen E."/>
            <person name="Gardiner A."/>
            <person name="Schultz-Larsen T."/>
            <person name="Kemen A.C."/>
            <person name="Balmuth A.L."/>
            <person name="Robert-Seilaniantz A."/>
            <person name="Bailey K."/>
            <person name="Holub E."/>
            <person name="Studholme D.J."/>
            <person name="Maclean D."/>
            <person name="Jones J.D."/>
        </authorList>
    </citation>
    <scope>NUCLEOTIDE SEQUENCE</scope>
</reference>
<dbReference type="GO" id="GO:0046872">
    <property type="term" value="F:metal ion binding"/>
    <property type="evidence" value="ECO:0007669"/>
    <property type="project" value="UniProtKB-KW"/>
</dbReference>
<gene>
    <name evidence="9" type="primary">AlNc14C113G6451</name>
    <name evidence="9" type="ORF">ALNC14_073030</name>
</gene>
<evidence type="ECO:0000256" key="2">
    <source>
        <dbReference type="ARBA" id="ARBA00011738"/>
    </source>
</evidence>
<keyword evidence="7" id="KW-0378">Hydrolase</keyword>
<proteinExistence type="inferred from homology"/>
<dbReference type="HOGENOM" id="CLU_031317_2_2_1"/>
<keyword evidence="5" id="KW-0479">Metal-binding</keyword>
<dbReference type="CDD" id="cd07717">
    <property type="entry name" value="RNaseZ_ZiPD-like_MBL-fold"/>
    <property type="match status" value="1"/>
</dbReference>
<dbReference type="GO" id="GO:0042781">
    <property type="term" value="F:3'-tRNA processing endoribonuclease activity"/>
    <property type="evidence" value="ECO:0007669"/>
    <property type="project" value="TreeGrafter"/>
</dbReference>
<dbReference type="EMBL" id="FR824158">
    <property type="protein sequence ID" value="CCA21160.1"/>
    <property type="molecule type" value="Genomic_DNA"/>
</dbReference>
<dbReference type="AlphaFoldDB" id="F0WIR6"/>
<evidence type="ECO:0000256" key="7">
    <source>
        <dbReference type="ARBA" id="ARBA00022801"/>
    </source>
</evidence>
<evidence type="ECO:0000256" key="8">
    <source>
        <dbReference type="ARBA" id="ARBA00022833"/>
    </source>
</evidence>
<evidence type="ECO:0000256" key="1">
    <source>
        <dbReference type="ARBA" id="ARBA00001947"/>
    </source>
</evidence>
<dbReference type="PANTHER" id="PTHR46018">
    <property type="entry name" value="ZINC PHOSPHODIESTERASE ELAC PROTEIN 1"/>
    <property type="match status" value="1"/>
</dbReference>
<dbReference type="Pfam" id="PF23023">
    <property type="entry name" value="Anti-Pycsar_Apyc1"/>
    <property type="match status" value="1"/>
</dbReference>
<organism evidence="9">
    <name type="scientific">Albugo laibachii Nc14</name>
    <dbReference type="NCBI Taxonomy" id="890382"/>
    <lineage>
        <taxon>Eukaryota</taxon>
        <taxon>Sar</taxon>
        <taxon>Stramenopiles</taxon>
        <taxon>Oomycota</taxon>
        <taxon>Peronosporomycetes</taxon>
        <taxon>Albuginales</taxon>
        <taxon>Albuginaceae</taxon>
        <taxon>Albugo</taxon>
    </lineage>
</organism>
<comment type="cofactor">
    <cofactor evidence="1">
        <name>Zn(2+)</name>
        <dbReference type="ChEBI" id="CHEBI:29105"/>
    </cofactor>
</comment>
<evidence type="ECO:0000256" key="4">
    <source>
        <dbReference type="ARBA" id="ARBA00022722"/>
    </source>
</evidence>
<dbReference type="Gene3D" id="3.60.15.10">
    <property type="entry name" value="Ribonuclease Z/Hydroxyacylglutathione hydrolase-like"/>
    <property type="match status" value="1"/>
</dbReference>
<dbReference type="InterPro" id="IPR036866">
    <property type="entry name" value="RibonucZ/Hydroxyglut_hydro"/>
</dbReference>
<name>F0WIR6_9STRA</name>
<dbReference type="InterPro" id="IPR013471">
    <property type="entry name" value="RNase_Z/BN"/>
</dbReference>
<evidence type="ECO:0000256" key="3">
    <source>
        <dbReference type="ARBA" id="ARBA00022694"/>
    </source>
</evidence>
<accession>F0WIR6</accession>
<keyword evidence="3" id="KW-0819">tRNA processing</keyword>
<sequence>MATIATRNTMATNARSYKRILKPCNDMRFTCSFRKRRVAATCVSSRSFSGRSTQIMKARILQLGAVPYKSCNTLDVRSNAKTSSNENPDIPFTDFEILFLGTSAGSPSVRRNPTSICLRLSQSNWMFDCAEASLRQLMKSTIRVPMTNKFFITHLHGDHLYGLPGILCTLENHHNNNGVPSTNDRCDIAVYGPVGLYAYLTATLSTSRTRLNNLQVTVYELALNETPEQASSFEKFMRHIPKHPAIRKESIYADHDHDHASKPVWKVYDDGNVHVKAGMLQHTIASFGYVVEEYQHPGKLRPDLVLQRGLAPGPLYKTLKNGKSVRLPNGDVIQPNEVVGPPAQGRKVVIMGDTTLSNGIVDIAQNCDVLVHEATLNQTMVTEAKRRGHSTARMAGQCARNVNATMLVLTHFSHRFRHWNSADFGSMTTHSLVQEAQVSFKRRAVLAATDFLRVIVPRHPHI</sequence>
<dbReference type="HAMAP" id="MF_01818">
    <property type="entry name" value="RNase_Z_BN"/>
    <property type="match status" value="1"/>
</dbReference>